<feature type="signal peptide" evidence="2">
    <location>
        <begin position="1"/>
        <end position="19"/>
    </location>
</feature>
<evidence type="ECO:0000313" key="4">
    <source>
        <dbReference type="Proteomes" id="UP000317429"/>
    </source>
</evidence>
<accession>A0A518D9L5</accession>
<feature type="compositionally biased region" description="Low complexity" evidence="1">
    <location>
        <begin position="32"/>
        <end position="51"/>
    </location>
</feature>
<dbReference type="KEGG" id="pnd:Pla175_15540"/>
<dbReference type="Proteomes" id="UP000317429">
    <property type="component" value="Chromosome"/>
</dbReference>
<dbReference type="RefSeq" id="WP_145282822.1">
    <property type="nucleotide sequence ID" value="NZ_CP036291.1"/>
</dbReference>
<dbReference type="AlphaFoldDB" id="A0A518D9L5"/>
<evidence type="ECO:0000313" key="3">
    <source>
        <dbReference type="EMBL" id="QDU88182.1"/>
    </source>
</evidence>
<evidence type="ECO:0000256" key="2">
    <source>
        <dbReference type="SAM" id="SignalP"/>
    </source>
</evidence>
<reference evidence="3 4" key="1">
    <citation type="submission" date="2019-02" db="EMBL/GenBank/DDBJ databases">
        <title>Deep-cultivation of Planctomycetes and their phenomic and genomic characterization uncovers novel biology.</title>
        <authorList>
            <person name="Wiegand S."/>
            <person name="Jogler M."/>
            <person name="Boedeker C."/>
            <person name="Pinto D."/>
            <person name="Vollmers J."/>
            <person name="Rivas-Marin E."/>
            <person name="Kohn T."/>
            <person name="Peeters S.H."/>
            <person name="Heuer A."/>
            <person name="Rast P."/>
            <person name="Oberbeckmann S."/>
            <person name="Bunk B."/>
            <person name="Jeske O."/>
            <person name="Meyerdierks A."/>
            <person name="Storesund J.E."/>
            <person name="Kallscheuer N."/>
            <person name="Luecker S."/>
            <person name="Lage O.M."/>
            <person name="Pohl T."/>
            <person name="Merkel B.J."/>
            <person name="Hornburger P."/>
            <person name="Mueller R.-W."/>
            <person name="Bruemmer F."/>
            <person name="Labrenz M."/>
            <person name="Spormann A.M."/>
            <person name="Op den Camp H."/>
            <person name="Overmann J."/>
            <person name="Amann R."/>
            <person name="Jetten M.S.M."/>
            <person name="Mascher T."/>
            <person name="Medema M.H."/>
            <person name="Devos D.P."/>
            <person name="Kaster A.-K."/>
            <person name="Ovreas L."/>
            <person name="Rohde M."/>
            <person name="Galperin M.Y."/>
            <person name="Jogler C."/>
        </authorList>
    </citation>
    <scope>NUCLEOTIDE SEQUENCE [LARGE SCALE GENOMIC DNA]</scope>
    <source>
        <strain evidence="3 4">Pla175</strain>
    </source>
</reference>
<proteinExistence type="predicted"/>
<feature type="region of interest" description="Disordered" evidence="1">
    <location>
        <begin position="24"/>
        <end position="52"/>
    </location>
</feature>
<name>A0A518D9L5_9BACT</name>
<dbReference type="PROSITE" id="PS51257">
    <property type="entry name" value="PROKAR_LIPOPROTEIN"/>
    <property type="match status" value="1"/>
</dbReference>
<protein>
    <submittedName>
        <fullName evidence="3">Uncharacterized protein</fullName>
    </submittedName>
</protein>
<keyword evidence="2" id="KW-0732">Signal</keyword>
<gene>
    <name evidence="3" type="ORF">Pla175_15540</name>
</gene>
<feature type="chain" id="PRO_5022150426" evidence="2">
    <location>
        <begin position="20"/>
        <end position="386"/>
    </location>
</feature>
<keyword evidence="4" id="KW-1185">Reference proteome</keyword>
<dbReference type="EMBL" id="CP036291">
    <property type="protein sequence ID" value="QDU88182.1"/>
    <property type="molecule type" value="Genomic_DNA"/>
</dbReference>
<dbReference type="OrthoDB" id="9770729at2"/>
<sequence length="386" mass="42450" precursor="true">MQKILRQALSLACLTLLTAGCEKPAPAPPAPAAREAAAPPTAPVGTPAEAGLPAGYDDFPTFGLAIKPPPGWRRDPAMAPAGFVGRWLPENDADDDWSQFAIDLQPSRGKSLRGAADLFTRQGYALEEFQLDGFPAVRLTKPSVPKDANPELVERHRSMPSPVVACARGGSIYRILFLLDGPQELPLATATIQSWRWRDTARAVDHLELGDPVAVLDNVGTLRIPKAARRDLTMQGPGSDGIVVFDYRAEQDAILMALEVADPENGDTLQLQTQRYSEQVESHTRLNAMIRFAPEPKSKLEHVWVSDPLEMSFQTEDGRDVKRLSLYAVWRPHADKFVRMQFVINNEVISEPEDIEKAVEAIRAIVQSCSVERENKGAEEPHAPSE</sequence>
<evidence type="ECO:0000256" key="1">
    <source>
        <dbReference type="SAM" id="MobiDB-lite"/>
    </source>
</evidence>
<organism evidence="3 4">
    <name type="scientific">Pirellulimonas nuda</name>
    <dbReference type="NCBI Taxonomy" id="2528009"/>
    <lineage>
        <taxon>Bacteria</taxon>
        <taxon>Pseudomonadati</taxon>
        <taxon>Planctomycetota</taxon>
        <taxon>Planctomycetia</taxon>
        <taxon>Pirellulales</taxon>
        <taxon>Lacipirellulaceae</taxon>
        <taxon>Pirellulimonas</taxon>
    </lineage>
</organism>